<dbReference type="InterPro" id="IPR008395">
    <property type="entry name" value="Agenet-like_dom"/>
</dbReference>
<dbReference type="EMBL" id="LR824015">
    <property type="protein sequence ID" value="CAH0583285.1"/>
    <property type="molecule type" value="Genomic_DNA"/>
</dbReference>
<feature type="compositionally biased region" description="Basic and acidic residues" evidence="16">
    <location>
        <begin position="568"/>
        <end position="581"/>
    </location>
</feature>
<evidence type="ECO:0000256" key="13">
    <source>
        <dbReference type="ARBA" id="ARBA00023274"/>
    </source>
</evidence>
<evidence type="ECO:0000256" key="14">
    <source>
        <dbReference type="ARBA" id="ARBA00034103"/>
    </source>
</evidence>
<keyword evidence="11" id="KW-0770">Synapse</keyword>
<evidence type="ECO:0000259" key="17">
    <source>
        <dbReference type="PROSITE" id="PS51641"/>
    </source>
</evidence>
<dbReference type="GO" id="GO:0048513">
    <property type="term" value="P:animal organ development"/>
    <property type="evidence" value="ECO:0007669"/>
    <property type="project" value="TreeGrafter"/>
</dbReference>
<feature type="region of interest" description="Disordered" evidence="16">
    <location>
        <begin position="448"/>
        <end position="644"/>
    </location>
</feature>
<keyword evidence="5" id="KW-0963">Cytoplasm</keyword>
<reference evidence="18" key="1">
    <citation type="submission" date="2021-12" db="EMBL/GenBank/DDBJ databases">
        <authorList>
            <person name="King R."/>
        </authorList>
    </citation>
    <scope>NUCLEOTIDE SEQUENCE</scope>
</reference>
<gene>
    <name evidence="18" type="ORF">CINC_LOCUS2235</name>
</gene>
<dbReference type="CDD" id="cd22427">
    <property type="entry name" value="KH_I_FMR1_FXR_rpt3"/>
    <property type="match status" value="1"/>
</dbReference>
<evidence type="ECO:0000256" key="8">
    <source>
        <dbReference type="ARBA" id="ARBA00022845"/>
    </source>
</evidence>
<evidence type="ECO:0000256" key="16">
    <source>
        <dbReference type="SAM" id="MobiDB-lite"/>
    </source>
</evidence>
<dbReference type="GO" id="GO:0048170">
    <property type="term" value="P:positive regulation of long-term neuronal synaptic plasticity"/>
    <property type="evidence" value="ECO:0007669"/>
    <property type="project" value="TreeGrafter"/>
</dbReference>
<dbReference type="Pfam" id="PF17904">
    <property type="entry name" value="KH_9"/>
    <property type="match status" value="1"/>
</dbReference>
<proteinExistence type="inferred from homology"/>
<evidence type="ECO:0000256" key="7">
    <source>
        <dbReference type="ARBA" id="ARBA00022737"/>
    </source>
</evidence>
<feature type="compositionally biased region" description="Basic and acidic residues" evidence="16">
    <location>
        <begin position="500"/>
        <end position="529"/>
    </location>
</feature>
<comment type="subcellular location">
    <subcellularLocation>
        <location evidence="3">Cell projection</location>
        <location evidence="3">Neuron projection</location>
    </subcellularLocation>
    <subcellularLocation>
        <location evidence="1">Cytoplasm</location>
        <location evidence="1">Stress granule</location>
    </subcellularLocation>
    <subcellularLocation>
        <location evidence="2">Perikaryon</location>
    </subcellularLocation>
    <subcellularLocation>
        <location evidence="14">Synapse</location>
    </subcellularLocation>
</comment>
<keyword evidence="12" id="KW-0966">Cell projection</keyword>
<dbReference type="Gene3D" id="3.30.1370.10">
    <property type="entry name" value="K Homology domain, type 1"/>
    <property type="match status" value="2"/>
</dbReference>
<comment type="similarity">
    <text evidence="4">Belongs to the FMR1 family.</text>
</comment>
<evidence type="ECO:0000256" key="12">
    <source>
        <dbReference type="ARBA" id="ARBA00023273"/>
    </source>
</evidence>
<dbReference type="Proteomes" id="UP001154114">
    <property type="component" value="Chromosome 12"/>
</dbReference>
<feature type="domain" description="Agenet-like" evidence="17">
    <location>
        <begin position="114"/>
        <end position="166"/>
    </location>
</feature>
<dbReference type="GO" id="GO:0099577">
    <property type="term" value="P:regulation of translation at presynapse, modulating synaptic transmission"/>
    <property type="evidence" value="ECO:0007669"/>
    <property type="project" value="TreeGrafter"/>
</dbReference>
<dbReference type="CDD" id="cd22425">
    <property type="entry name" value="KH_I_FMR1_FXR_rpt1"/>
    <property type="match status" value="1"/>
</dbReference>
<dbReference type="PROSITE" id="PS51641">
    <property type="entry name" value="AGENET_LIKE"/>
    <property type="match status" value="2"/>
</dbReference>
<evidence type="ECO:0000256" key="1">
    <source>
        <dbReference type="ARBA" id="ARBA00004210"/>
    </source>
</evidence>
<dbReference type="GO" id="GO:0045727">
    <property type="term" value="P:positive regulation of translation"/>
    <property type="evidence" value="ECO:0007669"/>
    <property type="project" value="TreeGrafter"/>
</dbReference>
<feature type="compositionally biased region" description="Basic residues" evidence="16">
    <location>
        <begin position="455"/>
        <end position="466"/>
    </location>
</feature>
<name>A0A9P0BNA5_CHRIL</name>
<dbReference type="InterPro" id="IPR041560">
    <property type="entry name" value="Tudor_FRM1"/>
</dbReference>
<organism evidence="18 19">
    <name type="scientific">Chrysodeixis includens</name>
    <name type="common">Soybean looper</name>
    <name type="synonym">Pseudoplusia includens</name>
    <dbReference type="NCBI Taxonomy" id="689277"/>
    <lineage>
        <taxon>Eukaryota</taxon>
        <taxon>Metazoa</taxon>
        <taxon>Ecdysozoa</taxon>
        <taxon>Arthropoda</taxon>
        <taxon>Hexapoda</taxon>
        <taxon>Insecta</taxon>
        <taxon>Pterygota</taxon>
        <taxon>Neoptera</taxon>
        <taxon>Endopterygota</taxon>
        <taxon>Lepidoptera</taxon>
        <taxon>Glossata</taxon>
        <taxon>Ditrysia</taxon>
        <taxon>Noctuoidea</taxon>
        <taxon>Noctuidae</taxon>
        <taxon>Plusiinae</taxon>
        <taxon>Chrysodeixis</taxon>
    </lineage>
</organism>
<keyword evidence="9 15" id="KW-0694">RNA-binding</keyword>
<dbReference type="Gene3D" id="2.30.30.140">
    <property type="match status" value="2"/>
</dbReference>
<dbReference type="InterPro" id="IPR040148">
    <property type="entry name" value="FMR1"/>
</dbReference>
<dbReference type="GO" id="GO:0003730">
    <property type="term" value="F:mRNA 3'-UTR binding"/>
    <property type="evidence" value="ECO:0007669"/>
    <property type="project" value="TreeGrafter"/>
</dbReference>
<feature type="domain" description="Agenet-like" evidence="17">
    <location>
        <begin position="54"/>
        <end position="100"/>
    </location>
</feature>
<dbReference type="GO" id="GO:0043204">
    <property type="term" value="C:perikaryon"/>
    <property type="evidence" value="ECO:0007669"/>
    <property type="project" value="UniProtKB-SubCell"/>
</dbReference>
<feature type="compositionally biased region" description="Basic and acidic residues" evidence="16">
    <location>
        <begin position="545"/>
        <end position="555"/>
    </location>
</feature>
<dbReference type="Pfam" id="PF05641">
    <property type="entry name" value="Agenet"/>
    <property type="match status" value="1"/>
</dbReference>
<evidence type="ECO:0000256" key="4">
    <source>
        <dbReference type="ARBA" id="ARBA00006633"/>
    </source>
</evidence>
<evidence type="ECO:0000256" key="2">
    <source>
        <dbReference type="ARBA" id="ARBA00004484"/>
    </source>
</evidence>
<dbReference type="GO" id="GO:1990904">
    <property type="term" value="C:ribonucleoprotein complex"/>
    <property type="evidence" value="ECO:0007669"/>
    <property type="project" value="UniProtKB-KW"/>
</dbReference>
<evidence type="ECO:0000256" key="6">
    <source>
        <dbReference type="ARBA" id="ARBA00022491"/>
    </source>
</evidence>
<dbReference type="GO" id="GO:0010494">
    <property type="term" value="C:cytoplasmic stress granule"/>
    <property type="evidence" value="ECO:0007669"/>
    <property type="project" value="UniProtKB-SubCell"/>
</dbReference>
<evidence type="ECO:0000256" key="10">
    <source>
        <dbReference type="ARBA" id="ARBA00022902"/>
    </source>
</evidence>
<dbReference type="PANTHER" id="PTHR10603:SF7">
    <property type="entry name" value="FRAGILE X MESSENGER RIBONUCLEOPROTEIN 1 HOMOLOG"/>
    <property type="match status" value="1"/>
</dbReference>
<dbReference type="GO" id="GO:0051028">
    <property type="term" value="P:mRNA transport"/>
    <property type="evidence" value="ECO:0007669"/>
    <property type="project" value="TreeGrafter"/>
</dbReference>
<dbReference type="InterPro" id="IPR036612">
    <property type="entry name" value="KH_dom_type_1_sf"/>
</dbReference>
<dbReference type="FunFam" id="2.30.30.140:FF:000103">
    <property type="entry name" value="Fmr1, isoform J"/>
    <property type="match status" value="1"/>
</dbReference>
<dbReference type="OrthoDB" id="424249at2759"/>
<dbReference type="InterPro" id="IPR040472">
    <property type="entry name" value="FMRP_KH0"/>
</dbReference>
<sequence>MTHKKNRSVPHYKKTNPSLSMQEYWLTIGPSILYEHSFSLRKRQIRFQTKMEDLSVEVYGDNGAYYKAIVTDVLDNEVLVAFENDWQPESKFPFSQVFLPPKDTGKHTEFVENQEVEVYARSNEKEACGWWTANIKMMRGEFLVIEYLEWDNCYTEIVPKDRLRVKTPKTPIDKNTFHKFEIAVPDDLKDYAKVENAHKEFQKAIGAALVWYVPERGVLAVVSRCETSQKRAQMLQDMHFRNLTQKLLLMKKTEEAARQLESTKIHNQGGYTDEFSVREDLMGLAIGSHGANIQQARKVAGVTNIELEEVSCTFKICGESMDAVRQARSLLEYAEESLKVPRELVGKVIGKNGKIIQEIVDKSGVVRFYVVQAKVEGDNEPQPSAPREEGLVSFVFVGTRENIANAKVLVEYHVAHLKEVEQLRAEKLEIDQQLRVVMGGATTAYPAVRGAPAARARRTRPPHHRYPTAGGRRMTPELGDERSDSAAYRGRGPRPPRTNRSSERGEQRGERGERGERPERADRAERRVPLENGRAHLAAPRQSGRRREDRRRQTDDESSVLDSQDVSSADRDSASSRELRAPRPQPPRRRRRRTGGGWKNGLGAGLGAGAGGGAAGAGEGARVANKRRSPLAKAKAEPLLNGTA</sequence>
<dbReference type="InterPro" id="IPR004087">
    <property type="entry name" value="KH_dom"/>
</dbReference>
<dbReference type="GO" id="GO:0043005">
    <property type="term" value="C:neuron projection"/>
    <property type="evidence" value="ECO:0007669"/>
    <property type="project" value="UniProtKB-SubCell"/>
</dbReference>
<dbReference type="CDD" id="cd20402">
    <property type="entry name" value="Tudor_Agenet_FMRP-like_rpt1"/>
    <property type="match status" value="1"/>
</dbReference>
<dbReference type="SMART" id="SM00322">
    <property type="entry name" value="KH"/>
    <property type="match status" value="2"/>
</dbReference>
<dbReference type="GO" id="GO:0098793">
    <property type="term" value="C:presynapse"/>
    <property type="evidence" value="ECO:0007669"/>
    <property type="project" value="GOC"/>
</dbReference>
<accession>A0A9P0BNA5</accession>
<evidence type="ECO:0000313" key="18">
    <source>
        <dbReference type="EMBL" id="CAH0583285.1"/>
    </source>
</evidence>
<dbReference type="PANTHER" id="PTHR10603">
    <property type="entry name" value="FRAGILE X MENTAL RETARDATION SYNDROME-RELATED PROTEIN"/>
    <property type="match status" value="1"/>
</dbReference>
<keyword evidence="6" id="KW-0678">Repressor</keyword>
<dbReference type="FunFam" id="3.30.1370.10:FF:000054">
    <property type="entry name" value="Fragile X mental retardation protein 1"/>
    <property type="match status" value="1"/>
</dbReference>
<dbReference type="GO" id="GO:0005634">
    <property type="term" value="C:nucleus"/>
    <property type="evidence" value="ECO:0007669"/>
    <property type="project" value="TreeGrafter"/>
</dbReference>
<evidence type="ECO:0000256" key="9">
    <source>
        <dbReference type="ARBA" id="ARBA00022884"/>
    </source>
</evidence>
<keyword evidence="7" id="KW-0677">Repeat</keyword>
<keyword evidence="10" id="KW-0524">Neurogenesis</keyword>
<dbReference type="Pfam" id="PF00013">
    <property type="entry name" value="KH_1"/>
    <property type="match status" value="2"/>
</dbReference>
<dbReference type="AlphaFoldDB" id="A0A9P0BNA5"/>
<keyword evidence="13" id="KW-0687">Ribonucleoprotein</keyword>
<dbReference type="GO" id="GO:0043488">
    <property type="term" value="P:regulation of mRNA stability"/>
    <property type="evidence" value="ECO:0007669"/>
    <property type="project" value="TreeGrafter"/>
</dbReference>
<keyword evidence="19" id="KW-1185">Reference proteome</keyword>
<dbReference type="FunFam" id="3.30.1370.10:FF:000004">
    <property type="entry name" value="Fragile X mental retardation 1, isoform CRA_e"/>
    <property type="match status" value="1"/>
</dbReference>
<evidence type="ECO:0000313" key="19">
    <source>
        <dbReference type="Proteomes" id="UP001154114"/>
    </source>
</evidence>
<feature type="compositionally biased region" description="Gly residues" evidence="16">
    <location>
        <begin position="595"/>
        <end position="619"/>
    </location>
</feature>
<dbReference type="SUPFAM" id="SSF54791">
    <property type="entry name" value="Eukaryotic type KH-domain (KH-domain type I)"/>
    <property type="match status" value="2"/>
</dbReference>
<protein>
    <recommendedName>
        <fullName evidence="17">Agenet-like domain-containing protein</fullName>
    </recommendedName>
</protein>
<dbReference type="PROSITE" id="PS50084">
    <property type="entry name" value="KH_TYPE_1"/>
    <property type="match status" value="2"/>
</dbReference>
<keyword evidence="8" id="KW-0810">Translation regulation</keyword>
<dbReference type="GO" id="GO:0045182">
    <property type="term" value="F:translation regulator activity"/>
    <property type="evidence" value="ECO:0007669"/>
    <property type="project" value="TreeGrafter"/>
</dbReference>
<evidence type="ECO:0000256" key="3">
    <source>
        <dbReference type="ARBA" id="ARBA00004487"/>
    </source>
</evidence>
<dbReference type="InterPro" id="IPR004088">
    <property type="entry name" value="KH_dom_type_1"/>
</dbReference>
<evidence type="ECO:0000256" key="5">
    <source>
        <dbReference type="ARBA" id="ARBA00022490"/>
    </source>
</evidence>
<evidence type="ECO:0000256" key="15">
    <source>
        <dbReference type="PROSITE-ProRule" id="PRU00117"/>
    </source>
</evidence>
<evidence type="ECO:0000256" key="11">
    <source>
        <dbReference type="ARBA" id="ARBA00023018"/>
    </source>
</evidence>
<dbReference type="GO" id="GO:0007399">
    <property type="term" value="P:nervous system development"/>
    <property type="evidence" value="ECO:0007669"/>
    <property type="project" value="UniProtKB-KW"/>
</dbReference>
<dbReference type="Pfam" id="PF18336">
    <property type="entry name" value="Tudor_FRX1"/>
    <property type="match status" value="1"/>
</dbReference>